<gene>
    <name evidence="1" type="ORF">GCM10011349_32030</name>
</gene>
<accession>A0ABQ2JRU8</accession>
<dbReference type="Proteomes" id="UP000605099">
    <property type="component" value="Unassembled WGS sequence"/>
</dbReference>
<evidence type="ECO:0000313" key="1">
    <source>
        <dbReference type="EMBL" id="GGN55405.1"/>
    </source>
</evidence>
<proteinExistence type="predicted"/>
<dbReference type="EMBL" id="BMLK01000016">
    <property type="protein sequence ID" value="GGN55405.1"/>
    <property type="molecule type" value="Genomic_DNA"/>
</dbReference>
<organism evidence="1 2">
    <name type="scientific">Novosphingobium indicum</name>
    <dbReference type="NCBI Taxonomy" id="462949"/>
    <lineage>
        <taxon>Bacteria</taxon>
        <taxon>Pseudomonadati</taxon>
        <taxon>Pseudomonadota</taxon>
        <taxon>Alphaproteobacteria</taxon>
        <taxon>Sphingomonadales</taxon>
        <taxon>Sphingomonadaceae</taxon>
        <taxon>Novosphingobium</taxon>
    </lineage>
</organism>
<name>A0ABQ2JRU8_9SPHN</name>
<sequence length="218" mass="22163">MAAIAYAAKGGMAVLALVALAGCTSLGTNVKGSFRCAAPDGQCAPSMTIDDQALAEIATGSADGFVSPAGPYKVDDGNLDRSHMADAKAAASSAPMQDNQRYQLSVVFPAYTDGAGVTHDRAVVKTEVGLPGRTASSVELANRGREGGDSRGLLAAAESAPPLLSLVRPATEPESALVTAGDAAPKARPEAIDQIKAEVDAKLAKRARRQAASFPAQE</sequence>
<evidence type="ECO:0008006" key="3">
    <source>
        <dbReference type="Google" id="ProtNLM"/>
    </source>
</evidence>
<evidence type="ECO:0000313" key="2">
    <source>
        <dbReference type="Proteomes" id="UP000605099"/>
    </source>
</evidence>
<reference evidence="2" key="1">
    <citation type="journal article" date="2019" name="Int. J. Syst. Evol. Microbiol.">
        <title>The Global Catalogue of Microorganisms (GCM) 10K type strain sequencing project: providing services to taxonomists for standard genome sequencing and annotation.</title>
        <authorList>
            <consortium name="The Broad Institute Genomics Platform"/>
            <consortium name="The Broad Institute Genome Sequencing Center for Infectious Disease"/>
            <person name="Wu L."/>
            <person name="Ma J."/>
        </authorList>
    </citation>
    <scope>NUCLEOTIDE SEQUENCE [LARGE SCALE GENOMIC DNA]</scope>
    <source>
        <strain evidence="2">CGMCC 1.6784</strain>
    </source>
</reference>
<keyword evidence="2" id="KW-1185">Reference proteome</keyword>
<comment type="caution">
    <text evidence="1">The sequence shown here is derived from an EMBL/GenBank/DDBJ whole genome shotgun (WGS) entry which is preliminary data.</text>
</comment>
<dbReference type="RefSeq" id="WP_141521629.1">
    <property type="nucleotide sequence ID" value="NZ_BMLK01000016.1"/>
</dbReference>
<protein>
    <recommendedName>
        <fullName evidence="3">Conjugal transfer protein TraV</fullName>
    </recommendedName>
</protein>